<dbReference type="Proteomes" id="UP001057375">
    <property type="component" value="Unassembled WGS sequence"/>
</dbReference>
<feature type="domain" description="ABC-transporter extension" evidence="4">
    <location>
        <begin position="10"/>
        <end position="64"/>
    </location>
</feature>
<dbReference type="InterPro" id="IPR032781">
    <property type="entry name" value="ABC_tran_Xtn"/>
</dbReference>
<evidence type="ECO:0000259" key="4">
    <source>
        <dbReference type="Pfam" id="PF12848"/>
    </source>
</evidence>
<proteinExistence type="predicted"/>
<evidence type="ECO:0000313" key="6">
    <source>
        <dbReference type="Proteomes" id="UP001057375"/>
    </source>
</evidence>
<keyword evidence="2 5" id="KW-0067">ATP-binding</keyword>
<reference evidence="5" key="1">
    <citation type="submission" date="2022-03" db="EMBL/GenBank/DDBJ databases">
        <title>Draft genome sequence of Aduncisulcus paluster, a free-living microaerophilic Fornicata.</title>
        <authorList>
            <person name="Yuyama I."/>
            <person name="Kume K."/>
            <person name="Tamura T."/>
            <person name="Inagaki Y."/>
            <person name="Hashimoto T."/>
        </authorList>
    </citation>
    <scope>NUCLEOTIDE SEQUENCE</scope>
    <source>
        <strain evidence="5">NY0171</strain>
    </source>
</reference>
<evidence type="ECO:0000256" key="1">
    <source>
        <dbReference type="ARBA" id="ARBA00022741"/>
    </source>
</evidence>
<dbReference type="GO" id="GO:0005524">
    <property type="term" value="F:ATP binding"/>
    <property type="evidence" value="ECO:0007669"/>
    <property type="project" value="UniProtKB-KW"/>
</dbReference>
<protein>
    <submittedName>
        <fullName evidence="5">ABC-F family ATP-binding cassette domain-containing protein</fullName>
    </submittedName>
</protein>
<evidence type="ECO:0000256" key="3">
    <source>
        <dbReference type="SAM" id="MobiDB-lite"/>
    </source>
</evidence>
<feature type="region of interest" description="Disordered" evidence="3">
    <location>
        <begin position="56"/>
        <end position="84"/>
    </location>
</feature>
<evidence type="ECO:0000256" key="2">
    <source>
        <dbReference type="ARBA" id="ARBA00022840"/>
    </source>
</evidence>
<sequence>LGSGRPQVRRGNFTEFLKWQAENAEQRSREAAKLSARIEAENSYINRFRVKARKAAQAQSKIKKNPELSPPANFPWGQSSHQRG</sequence>
<organism evidence="5 6">
    <name type="scientific">Aduncisulcus paluster</name>
    <dbReference type="NCBI Taxonomy" id="2918883"/>
    <lineage>
        <taxon>Eukaryota</taxon>
        <taxon>Metamonada</taxon>
        <taxon>Carpediemonas-like organisms</taxon>
        <taxon>Aduncisulcus</taxon>
    </lineage>
</organism>
<comment type="caution">
    <text evidence="5">The sequence shown here is derived from an EMBL/GenBank/DDBJ whole genome shotgun (WGS) entry which is preliminary data.</text>
</comment>
<dbReference type="Pfam" id="PF12848">
    <property type="entry name" value="ABC_tran_Xtn"/>
    <property type="match status" value="1"/>
</dbReference>
<keyword evidence="6" id="KW-1185">Reference proteome</keyword>
<feature type="non-terminal residue" evidence="5">
    <location>
        <position position="1"/>
    </location>
</feature>
<name>A0ABQ5KE21_9EUKA</name>
<gene>
    <name evidence="5" type="ORF">ADUPG1_001697</name>
</gene>
<keyword evidence="1" id="KW-0547">Nucleotide-binding</keyword>
<accession>A0ABQ5KE21</accession>
<dbReference type="EMBL" id="BQXS01001562">
    <property type="protein sequence ID" value="GKT30784.1"/>
    <property type="molecule type" value="Genomic_DNA"/>
</dbReference>
<evidence type="ECO:0000313" key="5">
    <source>
        <dbReference type="EMBL" id="GKT30784.1"/>
    </source>
</evidence>